<sequence>MAEYCAEIELFLLLPHQRRNQQWFPEYVHYLGKFTFMRIIFSGGIFKNGIFGHAHYYCYYNEFLFVSCRPTTILAHEVKLIEWHRQLKDDERKKLKEVIEDRSQSVAVTINDDLELMTKLEVITQELREIKLAISQVRNSTITERC</sequence>
<reference evidence="1 2" key="1">
    <citation type="journal article" date="2018" name="New Phytol.">
        <title>Phylogenomics of Endogonaceae and evolution of mycorrhizas within Mucoromycota.</title>
        <authorList>
            <person name="Chang Y."/>
            <person name="Desiro A."/>
            <person name="Na H."/>
            <person name="Sandor L."/>
            <person name="Lipzen A."/>
            <person name="Clum A."/>
            <person name="Barry K."/>
            <person name="Grigoriev I.V."/>
            <person name="Martin F.M."/>
            <person name="Stajich J.E."/>
            <person name="Smith M.E."/>
            <person name="Bonito G."/>
            <person name="Spatafora J.W."/>
        </authorList>
    </citation>
    <scope>NUCLEOTIDE SEQUENCE [LARGE SCALE GENOMIC DNA]</scope>
    <source>
        <strain evidence="1 2">GMNB39</strain>
    </source>
</reference>
<name>A0A433CXN1_9FUNG</name>
<evidence type="ECO:0000313" key="1">
    <source>
        <dbReference type="EMBL" id="RUP43335.1"/>
    </source>
</evidence>
<dbReference type="OrthoDB" id="2303731at2759"/>
<dbReference type="AlphaFoldDB" id="A0A433CXN1"/>
<keyword evidence="2" id="KW-1185">Reference proteome</keyword>
<accession>A0A433CXN1</accession>
<evidence type="ECO:0000313" key="2">
    <source>
        <dbReference type="Proteomes" id="UP000268093"/>
    </source>
</evidence>
<comment type="caution">
    <text evidence="1">The sequence shown here is derived from an EMBL/GenBank/DDBJ whole genome shotgun (WGS) entry which is preliminary data.</text>
</comment>
<protein>
    <submittedName>
        <fullName evidence="1">Uncharacterized protein</fullName>
    </submittedName>
</protein>
<dbReference type="Proteomes" id="UP000268093">
    <property type="component" value="Unassembled WGS sequence"/>
</dbReference>
<organism evidence="1 2">
    <name type="scientific">Jimgerdemannia flammicorona</name>
    <dbReference type="NCBI Taxonomy" id="994334"/>
    <lineage>
        <taxon>Eukaryota</taxon>
        <taxon>Fungi</taxon>
        <taxon>Fungi incertae sedis</taxon>
        <taxon>Mucoromycota</taxon>
        <taxon>Mucoromycotina</taxon>
        <taxon>Endogonomycetes</taxon>
        <taxon>Endogonales</taxon>
        <taxon>Endogonaceae</taxon>
        <taxon>Jimgerdemannia</taxon>
    </lineage>
</organism>
<proteinExistence type="predicted"/>
<dbReference type="EMBL" id="RBNI01011223">
    <property type="protein sequence ID" value="RUP43335.1"/>
    <property type="molecule type" value="Genomic_DNA"/>
</dbReference>
<gene>
    <name evidence="1" type="ORF">BC936DRAFT_137327</name>
</gene>